<name>A0A1I4QAA2_9PROT</name>
<dbReference type="Proteomes" id="UP000183287">
    <property type="component" value="Unassembled WGS sequence"/>
</dbReference>
<protein>
    <submittedName>
        <fullName evidence="1">Uncharacterized protein</fullName>
    </submittedName>
</protein>
<dbReference type="EMBL" id="FOUB01000025">
    <property type="protein sequence ID" value="SFM36530.1"/>
    <property type="molecule type" value="Genomic_DNA"/>
</dbReference>
<sequence length="97" mass="11417">MSGFPKRKQNRALVEGDIAYILEQQSISENASEKISNFVVKQNDKKWVIEFKKNDRDGYRLQAKRGEIRQFVRLAGVEAWMRKMGIREFKVILNVEN</sequence>
<evidence type="ECO:0000313" key="1">
    <source>
        <dbReference type="EMBL" id="SFM36530.1"/>
    </source>
</evidence>
<gene>
    <name evidence="1" type="ORF">SAMN05421863_102536</name>
</gene>
<proteinExistence type="predicted"/>
<reference evidence="2" key="1">
    <citation type="submission" date="2016-10" db="EMBL/GenBank/DDBJ databases">
        <authorList>
            <person name="Varghese N."/>
            <person name="Submissions S."/>
        </authorList>
    </citation>
    <scope>NUCLEOTIDE SEQUENCE [LARGE SCALE GENOMIC DNA]</scope>
    <source>
        <strain evidence="2">Nm44</strain>
    </source>
</reference>
<organism evidence="1 2">
    <name type="scientific">Nitrosomonas communis</name>
    <dbReference type="NCBI Taxonomy" id="44574"/>
    <lineage>
        <taxon>Bacteria</taxon>
        <taxon>Pseudomonadati</taxon>
        <taxon>Pseudomonadota</taxon>
        <taxon>Betaproteobacteria</taxon>
        <taxon>Nitrosomonadales</taxon>
        <taxon>Nitrosomonadaceae</taxon>
        <taxon>Nitrosomonas</taxon>
    </lineage>
</organism>
<dbReference type="AlphaFoldDB" id="A0A1I4QAA2"/>
<accession>A0A1I4QAA2</accession>
<keyword evidence="2" id="KW-1185">Reference proteome</keyword>
<evidence type="ECO:0000313" key="2">
    <source>
        <dbReference type="Proteomes" id="UP000183287"/>
    </source>
</evidence>
<dbReference type="RefSeq" id="WP_074905536.1">
    <property type="nucleotide sequence ID" value="NZ_FOUB01000025.1"/>
</dbReference>